<dbReference type="InterPro" id="IPR028185">
    <property type="entry name" value="Imm70"/>
</dbReference>
<evidence type="ECO:0000313" key="2">
    <source>
        <dbReference type="Proteomes" id="UP000002210"/>
    </source>
</evidence>
<dbReference type="Proteomes" id="UP000002210">
    <property type="component" value="Plasmid p03BB102_179"/>
</dbReference>
<organism evidence="1 2">
    <name type="scientific">Bacillus cereus (strain 03BB102)</name>
    <dbReference type="NCBI Taxonomy" id="572264"/>
    <lineage>
        <taxon>Bacteria</taxon>
        <taxon>Bacillati</taxon>
        <taxon>Bacillota</taxon>
        <taxon>Bacilli</taxon>
        <taxon>Bacillales</taxon>
        <taxon>Bacillaceae</taxon>
        <taxon>Bacillus</taxon>
        <taxon>Bacillus cereus group</taxon>
    </lineage>
</organism>
<name>A0A125Y9W1_BACC3</name>
<keyword evidence="1" id="KW-0614">Plasmid</keyword>
<geneLocation type="plasmid" evidence="1 2">
    <name>p03BB102_179</name>
</geneLocation>
<dbReference type="PATRIC" id="fig|572264.18.peg.5650"/>
<protein>
    <recommendedName>
        <fullName evidence="3">Immunity protein 70</fullName>
    </recommendedName>
</protein>
<dbReference type="Pfam" id="PF15601">
    <property type="entry name" value="Imm70"/>
    <property type="match status" value="1"/>
</dbReference>
<dbReference type="EMBL" id="CP001406">
    <property type="protein sequence ID" value="ACO25701.1"/>
    <property type="molecule type" value="Genomic_DNA"/>
</dbReference>
<evidence type="ECO:0000313" key="1">
    <source>
        <dbReference type="EMBL" id="ACO25701.1"/>
    </source>
</evidence>
<dbReference type="RefSeq" id="WP_000215742.1">
    <property type="nucleotide sequence ID" value="NC_012473.1"/>
</dbReference>
<evidence type="ECO:0008006" key="3">
    <source>
        <dbReference type="Google" id="ProtNLM"/>
    </source>
</evidence>
<accession>A0A125Y9W1</accession>
<gene>
    <name evidence="1" type="ordered locus">BCA_A0197</name>
</gene>
<dbReference type="KEGG" id="bcx:BCA_A0197"/>
<reference evidence="1 2" key="1">
    <citation type="submission" date="2009-02" db="EMBL/GenBank/DDBJ databases">
        <title>Genome sequence of Bacillus cereus 03BB102.</title>
        <authorList>
            <person name="Dodson R.J."/>
            <person name="Jackson P."/>
            <person name="Munk A.C."/>
            <person name="Brettin T."/>
            <person name="Bruce D."/>
            <person name="Detter C."/>
            <person name="Tapia R."/>
            <person name="Han C."/>
            <person name="Sutton G."/>
            <person name="Sims D."/>
        </authorList>
    </citation>
    <scope>NUCLEOTIDE SEQUENCE [LARGE SCALE GENOMIC DNA]</scope>
    <source>
        <strain evidence="1 2">03BB102</strain>
        <plasmid evidence="2">Plasmid p03BB102_179</plasmid>
    </source>
</reference>
<proteinExistence type="predicted"/>
<dbReference type="AlphaFoldDB" id="A0A125Y9W1"/>
<sequence length="145" mass="16795">MTVGFGVDCIFYEVGHPDLLHSFFSTMSYHAEPEGWGTKYPLLMKDLYFDKLSWGDVKEARENLKEIQNILQKRKPDEVVWDIEDLTKRPPWDSQPLPPQVINLATYYATPRGVTYFDLLFHALDDAQEVEIDVVIRKSIADKTS</sequence>